<dbReference type="STRING" id="525918.SAMN05660964_02163"/>
<dbReference type="InterPro" id="IPR038619">
    <property type="entry name" value="MraZ_sf"/>
</dbReference>
<dbReference type="CDD" id="cd16320">
    <property type="entry name" value="MraZ_N"/>
    <property type="match status" value="1"/>
</dbReference>
<proteinExistence type="inferred from homology"/>
<dbReference type="InterPro" id="IPR035644">
    <property type="entry name" value="MraZ_C"/>
</dbReference>
<keyword evidence="10" id="KW-1185">Reference proteome</keyword>
<protein>
    <recommendedName>
        <fullName evidence="1 7">Transcriptional regulator MraZ</fullName>
    </recommendedName>
</protein>
<evidence type="ECO:0000256" key="1">
    <source>
        <dbReference type="ARBA" id="ARBA00013860"/>
    </source>
</evidence>
<evidence type="ECO:0000256" key="5">
    <source>
        <dbReference type="ARBA" id="ARBA00023125"/>
    </source>
</evidence>
<dbReference type="InterPro" id="IPR007159">
    <property type="entry name" value="SpoVT-AbrB_dom"/>
</dbReference>
<evidence type="ECO:0000313" key="9">
    <source>
        <dbReference type="EMBL" id="SEA67892.1"/>
    </source>
</evidence>
<comment type="subcellular location">
    <subcellularLocation>
        <location evidence="7">Cytoplasm</location>
        <location evidence="7">Nucleoid</location>
    </subcellularLocation>
</comment>
<sequence length="134" mass="15313">MPAKYREDIVENAGGQIVITVDHTDKCLLVYPMDQWLKVEKTLMSLPNMNRRVRNMQRLILGHAAELDLDAQGRVLLPIPLREYAALDKRAVLVGQANKLELWDADIWDAARESWLQEAQEDSEASEILNQVSM</sequence>
<dbReference type="InterPro" id="IPR020603">
    <property type="entry name" value="MraZ_dom"/>
</dbReference>
<dbReference type="GO" id="GO:0009295">
    <property type="term" value="C:nucleoid"/>
    <property type="evidence" value="ECO:0007669"/>
    <property type="project" value="UniProtKB-SubCell"/>
</dbReference>
<dbReference type="CDD" id="cd16321">
    <property type="entry name" value="MraZ_C"/>
    <property type="match status" value="1"/>
</dbReference>
<dbReference type="EMBL" id="FNQP01000011">
    <property type="protein sequence ID" value="SEA67892.1"/>
    <property type="molecule type" value="Genomic_DNA"/>
</dbReference>
<dbReference type="GO" id="GO:0000976">
    <property type="term" value="F:transcription cis-regulatory region binding"/>
    <property type="evidence" value="ECO:0007669"/>
    <property type="project" value="TreeGrafter"/>
</dbReference>
<reference evidence="9 10" key="1">
    <citation type="submission" date="2016-10" db="EMBL/GenBank/DDBJ databases">
        <authorList>
            <person name="de Groot N.N."/>
        </authorList>
    </citation>
    <scope>NUCLEOTIDE SEQUENCE [LARGE SCALE GENOMIC DNA]</scope>
    <source>
        <strain evidence="9 10">DSM 21228</strain>
    </source>
</reference>
<keyword evidence="5 7" id="KW-0238">DNA-binding</keyword>
<feature type="domain" description="SpoVT-AbrB" evidence="8">
    <location>
        <begin position="1"/>
        <end position="35"/>
    </location>
</feature>
<dbReference type="Gene3D" id="3.40.1550.20">
    <property type="entry name" value="Transcriptional regulator MraZ domain"/>
    <property type="match status" value="1"/>
</dbReference>
<dbReference type="PANTHER" id="PTHR34701">
    <property type="entry name" value="TRANSCRIPTIONAL REGULATOR MRAZ"/>
    <property type="match status" value="1"/>
</dbReference>
<name>A0A1H4D6I1_9GAMM</name>
<evidence type="ECO:0000256" key="7">
    <source>
        <dbReference type="HAMAP-Rule" id="MF_01008"/>
    </source>
</evidence>
<dbReference type="AlphaFoldDB" id="A0A1H4D6I1"/>
<dbReference type="SUPFAM" id="SSF89447">
    <property type="entry name" value="AbrB/MazE/MraZ-like"/>
    <property type="match status" value="1"/>
</dbReference>
<evidence type="ECO:0000256" key="6">
    <source>
        <dbReference type="ARBA" id="ARBA00023163"/>
    </source>
</evidence>
<dbReference type="GO" id="GO:0005737">
    <property type="term" value="C:cytoplasm"/>
    <property type="evidence" value="ECO:0007669"/>
    <property type="project" value="UniProtKB-UniRule"/>
</dbReference>
<keyword evidence="3" id="KW-0677">Repeat</keyword>
<dbReference type="NCBIfam" id="TIGR00242">
    <property type="entry name" value="division/cell wall cluster transcriptional repressor MraZ"/>
    <property type="match status" value="1"/>
</dbReference>
<dbReference type="InterPro" id="IPR003444">
    <property type="entry name" value="MraZ"/>
</dbReference>
<keyword evidence="2 7" id="KW-0963">Cytoplasm</keyword>
<dbReference type="GO" id="GO:0003700">
    <property type="term" value="F:DNA-binding transcription factor activity"/>
    <property type="evidence" value="ECO:0007669"/>
    <property type="project" value="UniProtKB-UniRule"/>
</dbReference>
<gene>
    <name evidence="7" type="primary">mraZ</name>
    <name evidence="9" type="ORF">SAMN05660964_02163</name>
</gene>
<dbReference type="Proteomes" id="UP000199397">
    <property type="component" value="Unassembled WGS sequence"/>
</dbReference>
<keyword evidence="6 7" id="KW-0804">Transcription</keyword>
<comment type="similarity">
    <text evidence="7">Belongs to the MraZ family.</text>
</comment>
<evidence type="ECO:0000256" key="3">
    <source>
        <dbReference type="ARBA" id="ARBA00022737"/>
    </source>
</evidence>
<dbReference type="PROSITE" id="PS51740">
    <property type="entry name" value="SPOVT_ABRB"/>
    <property type="match status" value="2"/>
</dbReference>
<feature type="domain" description="SpoVT-AbrB" evidence="8">
    <location>
        <begin position="64"/>
        <end position="107"/>
    </location>
</feature>
<dbReference type="InterPro" id="IPR037914">
    <property type="entry name" value="SpoVT-AbrB_sf"/>
</dbReference>
<dbReference type="GO" id="GO:2000143">
    <property type="term" value="P:negative regulation of DNA-templated transcription initiation"/>
    <property type="evidence" value="ECO:0007669"/>
    <property type="project" value="TreeGrafter"/>
</dbReference>
<accession>A0A1H4D6I1</accession>
<evidence type="ECO:0000313" key="10">
    <source>
        <dbReference type="Proteomes" id="UP000199397"/>
    </source>
</evidence>
<organism evidence="9 10">
    <name type="scientific">Thiothrix caldifontis</name>
    <dbReference type="NCBI Taxonomy" id="525918"/>
    <lineage>
        <taxon>Bacteria</taxon>
        <taxon>Pseudomonadati</taxon>
        <taxon>Pseudomonadota</taxon>
        <taxon>Gammaproteobacteria</taxon>
        <taxon>Thiotrichales</taxon>
        <taxon>Thiotrichaceae</taxon>
        <taxon>Thiothrix</taxon>
    </lineage>
</organism>
<evidence type="ECO:0000259" key="8">
    <source>
        <dbReference type="PROSITE" id="PS51740"/>
    </source>
</evidence>
<evidence type="ECO:0000256" key="2">
    <source>
        <dbReference type="ARBA" id="ARBA00022490"/>
    </source>
</evidence>
<dbReference type="HAMAP" id="MF_01008">
    <property type="entry name" value="MraZ"/>
    <property type="match status" value="1"/>
</dbReference>
<dbReference type="Pfam" id="PF02381">
    <property type="entry name" value="MraZ"/>
    <property type="match status" value="2"/>
</dbReference>
<dbReference type="PANTHER" id="PTHR34701:SF1">
    <property type="entry name" value="TRANSCRIPTIONAL REGULATOR MRAZ"/>
    <property type="match status" value="1"/>
</dbReference>
<keyword evidence="4 7" id="KW-0805">Transcription regulation</keyword>
<evidence type="ECO:0000256" key="4">
    <source>
        <dbReference type="ARBA" id="ARBA00023015"/>
    </source>
</evidence>
<dbReference type="InterPro" id="IPR035642">
    <property type="entry name" value="MraZ_N"/>
</dbReference>
<comment type="subunit">
    <text evidence="7">Forms oligomers.</text>
</comment>